<dbReference type="GO" id="GO:0044780">
    <property type="term" value="P:bacterial-type flagellum assembly"/>
    <property type="evidence" value="ECO:0007669"/>
    <property type="project" value="InterPro"/>
</dbReference>
<dbReference type="RefSeq" id="WP_090672387.1">
    <property type="nucleotide sequence ID" value="NZ_FMTT01000017.1"/>
</dbReference>
<organism evidence="7 8">
    <name type="scientific">Paenibacillus tianmuensis</name>
    <dbReference type="NCBI Taxonomy" id="624147"/>
    <lineage>
        <taxon>Bacteria</taxon>
        <taxon>Bacillati</taxon>
        <taxon>Bacillota</taxon>
        <taxon>Bacilli</taxon>
        <taxon>Bacillales</taxon>
        <taxon>Paenibacillaceae</taxon>
        <taxon>Paenibacillus</taxon>
    </lineage>
</organism>
<keyword evidence="5" id="KW-0143">Chaperone</keyword>
<dbReference type="SUPFAM" id="SSF101116">
    <property type="entry name" value="Flagellar export chaperone FliS"/>
    <property type="match status" value="1"/>
</dbReference>
<dbReference type="GO" id="GO:0005829">
    <property type="term" value="C:cytosol"/>
    <property type="evidence" value="ECO:0007669"/>
    <property type="project" value="UniProtKB-SubCell"/>
</dbReference>
<dbReference type="CDD" id="cd16098">
    <property type="entry name" value="FliS"/>
    <property type="match status" value="1"/>
</dbReference>
<keyword evidence="8" id="KW-1185">Reference proteome</keyword>
<proteinExistence type="inferred from homology"/>
<protein>
    <recommendedName>
        <fullName evidence="6">Flagellar secretion chaperone FliS</fullName>
    </recommendedName>
</protein>
<sequence length="129" mass="14946">MNPANNIYLKTQINTSHPGELTLMLYNGCIKFMKQALDSIQQKDFEGKNEYIKKSLDIIDELIITLDMNYDISRNLYSLYEFMKNNLIKGNMSLDTRCILDVIELMTELRDTWVQALKQAKTNGTKVTV</sequence>
<dbReference type="Proteomes" id="UP000198601">
    <property type="component" value="Unassembled WGS sequence"/>
</dbReference>
<comment type="similarity">
    <text evidence="2 6">Belongs to the FliS family.</text>
</comment>
<evidence type="ECO:0000256" key="5">
    <source>
        <dbReference type="ARBA" id="ARBA00023186"/>
    </source>
</evidence>
<dbReference type="EMBL" id="FMTT01000017">
    <property type="protein sequence ID" value="SCW58598.1"/>
    <property type="molecule type" value="Genomic_DNA"/>
</dbReference>
<name>A0A1G4RP45_9BACL</name>
<evidence type="ECO:0000256" key="4">
    <source>
        <dbReference type="ARBA" id="ARBA00022795"/>
    </source>
</evidence>
<evidence type="ECO:0000256" key="1">
    <source>
        <dbReference type="ARBA" id="ARBA00004514"/>
    </source>
</evidence>
<keyword evidence="7" id="KW-0282">Flagellum</keyword>
<keyword evidence="3 6" id="KW-0963">Cytoplasm</keyword>
<keyword evidence="7" id="KW-0966">Cell projection</keyword>
<evidence type="ECO:0000313" key="8">
    <source>
        <dbReference type="Proteomes" id="UP000198601"/>
    </source>
</evidence>
<reference evidence="8" key="1">
    <citation type="submission" date="2016-10" db="EMBL/GenBank/DDBJ databases">
        <authorList>
            <person name="Varghese N."/>
            <person name="Submissions S."/>
        </authorList>
    </citation>
    <scope>NUCLEOTIDE SEQUENCE [LARGE SCALE GENOMIC DNA]</scope>
    <source>
        <strain evidence="8">CGMCC 1.8946</strain>
    </source>
</reference>
<accession>A0A1G4RP45</accession>
<dbReference type="AlphaFoldDB" id="A0A1G4RP45"/>
<evidence type="ECO:0000313" key="7">
    <source>
        <dbReference type="EMBL" id="SCW58598.1"/>
    </source>
</evidence>
<dbReference type="Gene3D" id="1.20.120.340">
    <property type="entry name" value="Flagellar protein FliS"/>
    <property type="match status" value="1"/>
</dbReference>
<dbReference type="GO" id="GO:0071973">
    <property type="term" value="P:bacterial-type flagellum-dependent cell motility"/>
    <property type="evidence" value="ECO:0007669"/>
    <property type="project" value="TreeGrafter"/>
</dbReference>
<dbReference type="NCBIfam" id="TIGR00208">
    <property type="entry name" value="fliS"/>
    <property type="match status" value="1"/>
</dbReference>
<keyword evidence="7" id="KW-0969">Cilium</keyword>
<dbReference type="PANTHER" id="PTHR34773:SF1">
    <property type="entry name" value="FLAGELLAR SECRETION CHAPERONE FLIS"/>
    <property type="match status" value="1"/>
</dbReference>
<comment type="subcellular location">
    <subcellularLocation>
        <location evidence="1 6">Cytoplasm</location>
        <location evidence="1 6">Cytosol</location>
    </subcellularLocation>
</comment>
<evidence type="ECO:0000256" key="2">
    <source>
        <dbReference type="ARBA" id="ARBA00008787"/>
    </source>
</evidence>
<dbReference type="InterPro" id="IPR036584">
    <property type="entry name" value="FliS_sf"/>
</dbReference>
<dbReference type="PIRSF" id="PIRSF039090">
    <property type="entry name" value="Flis"/>
    <property type="match status" value="1"/>
</dbReference>
<keyword evidence="4 6" id="KW-1005">Bacterial flagellum biogenesis</keyword>
<dbReference type="STRING" id="624147.SAMN04487970_101798"/>
<evidence type="ECO:0000256" key="6">
    <source>
        <dbReference type="PIRNR" id="PIRNR039090"/>
    </source>
</evidence>
<dbReference type="InterPro" id="IPR003713">
    <property type="entry name" value="FliS"/>
</dbReference>
<gene>
    <name evidence="7" type="ORF">SAMN04487970_101798</name>
</gene>
<evidence type="ECO:0000256" key="3">
    <source>
        <dbReference type="ARBA" id="ARBA00022490"/>
    </source>
</evidence>
<dbReference type="PANTHER" id="PTHR34773">
    <property type="entry name" value="FLAGELLAR SECRETION CHAPERONE FLIS"/>
    <property type="match status" value="1"/>
</dbReference>
<dbReference type="OrthoDB" id="1524959at2"/>
<dbReference type="Pfam" id="PF02561">
    <property type="entry name" value="FliS"/>
    <property type="match status" value="1"/>
</dbReference>